<feature type="region of interest" description="Disordered" evidence="2">
    <location>
        <begin position="1"/>
        <end position="23"/>
    </location>
</feature>
<dbReference type="EMBL" id="JXTC01000364">
    <property type="protein sequence ID" value="PON60504.1"/>
    <property type="molecule type" value="Genomic_DNA"/>
</dbReference>
<keyword evidence="4" id="KW-1185">Reference proteome</keyword>
<evidence type="ECO:0000256" key="2">
    <source>
        <dbReference type="SAM" id="MobiDB-lite"/>
    </source>
</evidence>
<protein>
    <submittedName>
        <fullName evidence="3">Uncharacterized protein</fullName>
    </submittedName>
</protein>
<feature type="region of interest" description="Disordered" evidence="2">
    <location>
        <begin position="234"/>
        <end position="260"/>
    </location>
</feature>
<name>A0A2P5CHJ6_TREOI</name>
<gene>
    <name evidence="3" type="ORF">TorRG33x02_284680</name>
</gene>
<accession>A0A2P5CHJ6</accession>
<keyword evidence="1" id="KW-0175">Coiled coil</keyword>
<comment type="caution">
    <text evidence="3">The sequence shown here is derived from an EMBL/GenBank/DDBJ whole genome shotgun (WGS) entry which is preliminary data.</text>
</comment>
<evidence type="ECO:0000313" key="3">
    <source>
        <dbReference type="EMBL" id="PON60504.1"/>
    </source>
</evidence>
<feature type="region of interest" description="Disordered" evidence="2">
    <location>
        <begin position="339"/>
        <end position="375"/>
    </location>
</feature>
<dbReference type="InParanoid" id="A0A2P5CHJ6"/>
<proteinExistence type="predicted"/>
<feature type="coiled-coil region" evidence="1">
    <location>
        <begin position="65"/>
        <end position="99"/>
    </location>
</feature>
<evidence type="ECO:0000256" key="1">
    <source>
        <dbReference type="SAM" id="Coils"/>
    </source>
</evidence>
<dbReference type="Proteomes" id="UP000237000">
    <property type="component" value="Unassembled WGS sequence"/>
</dbReference>
<evidence type="ECO:0000313" key="4">
    <source>
        <dbReference type="Proteomes" id="UP000237000"/>
    </source>
</evidence>
<reference evidence="4" key="1">
    <citation type="submission" date="2016-06" db="EMBL/GenBank/DDBJ databases">
        <title>Parallel loss of symbiosis genes in relatives of nitrogen-fixing non-legume Parasponia.</title>
        <authorList>
            <person name="Van Velzen R."/>
            <person name="Holmer R."/>
            <person name="Bu F."/>
            <person name="Rutten L."/>
            <person name="Van Zeijl A."/>
            <person name="Liu W."/>
            <person name="Santuari L."/>
            <person name="Cao Q."/>
            <person name="Sharma T."/>
            <person name="Shen D."/>
            <person name="Roswanjaya Y."/>
            <person name="Wardhani T."/>
            <person name="Kalhor M.S."/>
            <person name="Jansen J."/>
            <person name="Van den Hoogen J."/>
            <person name="Gungor B."/>
            <person name="Hartog M."/>
            <person name="Hontelez J."/>
            <person name="Verver J."/>
            <person name="Yang W.-C."/>
            <person name="Schijlen E."/>
            <person name="Repin R."/>
            <person name="Schilthuizen M."/>
            <person name="Schranz E."/>
            <person name="Heidstra R."/>
            <person name="Miyata K."/>
            <person name="Fedorova E."/>
            <person name="Kohlen W."/>
            <person name="Bisseling T."/>
            <person name="Smit S."/>
            <person name="Geurts R."/>
        </authorList>
    </citation>
    <scope>NUCLEOTIDE SEQUENCE [LARGE SCALE GENOMIC DNA]</scope>
    <source>
        <strain evidence="4">cv. RG33-2</strain>
    </source>
</reference>
<feature type="compositionally biased region" description="Polar residues" evidence="2">
    <location>
        <begin position="1"/>
        <end position="16"/>
    </location>
</feature>
<organism evidence="3 4">
    <name type="scientific">Trema orientale</name>
    <name type="common">Charcoal tree</name>
    <name type="synonym">Celtis orientalis</name>
    <dbReference type="NCBI Taxonomy" id="63057"/>
    <lineage>
        <taxon>Eukaryota</taxon>
        <taxon>Viridiplantae</taxon>
        <taxon>Streptophyta</taxon>
        <taxon>Embryophyta</taxon>
        <taxon>Tracheophyta</taxon>
        <taxon>Spermatophyta</taxon>
        <taxon>Magnoliopsida</taxon>
        <taxon>eudicotyledons</taxon>
        <taxon>Gunneridae</taxon>
        <taxon>Pentapetalae</taxon>
        <taxon>rosids</taxon>
        <taxon>fabids</taxon>
        <taxon>Rosales</taxon>
        <taxon>Cannabaceae</taxon>
        <taxon>Trema</taxon>
    </lineage>
</organism>
<feature type="compositionally biased region" description="Basic residues" evidence="2">
    <location>
        <begin position="240"/>
        <end position="252"/>
    </location>
</feature>
<sequence length="504" mass="57233">MDGIQTNKSLQCSLTQEEPPEKGHFSLPNFVDRDKTSHEELVNQFAALTIDDTEPRNMPVLVTDTMSVEEQLQEIRKMLAEKEEEVARLSVELAKQASDCYVLKNIIEGMIKRKEIEVDSSLSKAASNNISSIESSQSPKIHSSKDAIPVAFEVHKEVNITKPCPESLKLGNSNIPTLYELLAEPNLEINEPSDGEDDPGNTWHICTRKGDKNTPNFPLTRKRTPIYHGIKFRGREEAKKNKKKKKKAKKKTQILDDDEYEQPERTPVTLKEFLLEELRKGERTENDEIVHCYMTTTEEETKEPTSYESKELMEPKEVDQITLQDMRRNIIAQKAKEAKELEKAKRTTNSEKPSISTHKEAENGPIEIPVHHKSRRSNEYGLTQVNYDILAHLKHIPALLSVYDALQMSPELRNALVVALTSPEFFKEKIESIGEKQKSYSASCLACITFDDEDHQLGAAWHNRPLYVTGLVADTRVSRIMLDCGSAVKVLPLKTLRNVGLHPR</sequence>
<feature type="compositionally biased region" description="Basic and acidic residues" evidence="2">
    <location>
        <begin position="339"/>
        <end position="349"/>
    </location>
</feature>
<dbReference type="OrthoDB" id="909915at2759"/>
<dbReference type="AlphaFoldDB" id="A0A2P5CHJ6"/>